<evidence type="ECO:0000259" key="3">
    <source>
        <dbReference type="Pfam" id="PF07883"/>
    </source>
</evidence>
<sequence>MREDIPGRANVADTPELAAYYEDLAAREMGALWTVANEIEPWFPKPKSVPVIWRWQDVRPFVDRAPGLVRPEDAGRRVVMLVNPGRRDISAAVGLLYTGVQVMDPGECASAHRHMASALRFIMEGAGAYTIVEGERMTLGARDFVLTPNGTWHEHGVAEGGTRSIWQDGLDIPLMNALDANFYAVHPDLHQGETRPVDGSAALWSGGIIQPTELRKNWQKPWSPVLKYAFEPAFEALTRAAKVHEGSPFDGVIMEYVNPLTGGPVMPTIGASLQLLRPGQHTRAHRHTGSIVYQVARGKGFSIIDGKRYDWSEKDIFVVPSWSLHEHGNASESEDACLFSFNDLPVMRALGIYHEEAYTGTPDGRQAIIAG</sequence>
<reference evidence="4 5" key="1">
    <citation type="submission" date="2015-12" db="EMBL/GenBank/DDBJ databases">
        <title>Genome sequence of Tistrella mobilis MCCC 1A02139.</title>
        <authorList>
            <person name="Lu L."/>
            <person name="Lai Q."/>
            <person name="Shao Z."/>
            <person name="Qian P."/>
        </authorList>
    </citation>
    <scope>NUCLEOTIDE SEQUENCE [LARGE SCALE GENOMIC DNA]</scope>
    <source>
        <strain evidence="4 5">MCCC 1A02139</strain>
    </source>
</reference>
<feature type="domain" description="Cupin type-2" evidence="3">
    <location>
        <begin position="273"/>
        <end position="338"/>
    </location>
</feature>
<dbReference type="OrthoDB" id="285029at2"/>
<dbReference type="RefSeq" id="WP_062764397.1">
    <property type="nucleotide sequence ID" value="NZ_CP121043.1"/>
</dbReference>
<dbReference type="FunFam" id="2.60.120.10:FF:000274">
    <property type="entry name" value="Gentisate 1,2-dioxygenase"/>
    <property type="match status" value="1"/>
</dbReference>
<dbReference type="CDD" id="cd06992">
    <property type="entry name" value="cupin_GDO-like_C"/>
    <property type="match status" value="1"/>
</dbReference>
<dbReference type="SUPFAM" id="SSF51182">
    <property type="entry name" value="RmlC-like cupins"/>
    <property type="match status" value="1"/>
</dbReference>
<keyword evidence="2" id="KW-0560">Oxidoreductase</keyword>
<dbReference type="InterPro" id="IPR047183">
    <property type="entry name" value="GDO-like"/>
</dbReference>
<dbReference type="InterPro" id="IPR013096">
    <property type="entry name" value="Cupin_2"/>
</dbReference>
<name>A0A162KW04_9PROT</name>
<dbReference type="Gene3D" id="2.60.120.10">
    <property type="entry name" value="Jelly Rolls"/>
    <property type="match status" value="1"/>
</dbReference>
<dbReference type="PANTHER" id="PTHR41517">
    <property type="entry name" value="1,2-DIOXYGENASE PROTEIN-RELATED"/>
    <property type="match status" value="1"/>
</dbReference>
<comment type="caution">
    <text evidence="4">The sequence shown here is derived from an EMBL/GenBank/DDBJ whole genome shotgun (WGS) entry which is preliminary data.</text>
</comment>
<protein>
    <submittedName>
        <fullName evidence="4">NADPH dehydrogenase</fullName>
    </submittedName>
</protein>
<feature type="domain" description="Cupin type-2" evidence="3">
    <location>
        <begin position="100"/>
        <end position="158"/>
    </location>
</feature>
<dbReference type="Proteomes" id="UP000075787">
    <property type="component" value="Unassembled WGS sequence"/>
</dbReference>
<accession>A0A162KW04</accession>
<evidence type="ECO:0000313" key="4">
    <source>
        <dbReference type="EMBL" id="KYO52281.1"/>
    </source>
</evidence>
<dbReference type="CDD" id="cd02216">
    <property type="entry name" value="cupin_GDO-like_N"/>
    <property type="match status" value="1"/>
</dbReference>
<gene>
    <name evidence="4" type="ORF">AUP44_00590</name>
</gene>
<evidence type="ECO:0000256" key="1">
    <source>
        <dbReference type="ARBA" id="ARBA00022964"/>
    </source>
</evidence>
<keyword evidence="1" id="KW-0223">Dioxygenase</keyword>
<proteinExistence type="predicted"/>
<dbReference type="GeneID" id="97239670"/>
<dbReference type="GO" id="GO:0051213">
    <property type="term" value="F:dioxygenase activity"/>
    <property type="evidence" value="ECO:0007669"/>
    <property type="project" value="UniProtKB-KW"/>
</dbReference>
<evidence type="ECO:0000313" key="5">
    <source>
        <dbReference type="Proteomes" id="UP000075787"/>
    </source>
</evidence>
<dbReference type="EMBL" id="LPZR01000157">
    <property type="protein sequence ID" value="KYO52281.1"/>
    <property type="molecule type" value="Genomic_DNA"/>
</dbReference>
<dbReference type="Pfam" id="PF07883">
    <property type="entry name" value="Cupin_2"/>
    <property type="match status" value="2"/>
</dbReference>
<dbReference type="AlphaFoldDB" id="A0A162KW04"/>
<dbReference type="PANTHER" id="PTHR41517:SF1">
    <property type="entry name" value="CUPIN"/>
    <property type="match status" value="1"/>
</dbReference>
<evidence type="ECO:0000256" key="2">
    <source>
        <dbReference type="ARBA" id="ARBA00023002"/>
    </source>
</evidence>
<organism evidence="4 5">
    <name type="scientific">Tistrella mobilis</name>
    <dbReference type="NCBI Taxonomy" id="171437"/>
    <lineage>
        <taxon>Bacteria</taxon>
        <taxon>Pseudomonadati</taxon>
        <taxon>Pseudomonadota</taxon>
        <taxon>Alphaproteobacteria</taxon>
        <taxon>Geminicoccales</taxon>
        <taxon>Geminicoccaceae</taxon>
        <taxon>Tistrella</taxon>
    </lineage>
</organism>
<dbReference type="InterPro" id="IPR011051">
    <property type="entry name" value="RmlC_Cupin_sf"/>
</dbReference>
<dbReference type="InterPro" id="IPR014710">
    <property type="entry name" value="RmlC-like_jellyroll"/>
</dbReference>